<reference evidence="9" key="1">
    <citation type="journal article" date="2014" name="Nat. Genet.">
        <title>Genome and transcriptome of the porcine whipworm Trichuris suis.</title>
        <authorList>
            <person name="Jex A.R."/>
            <person name="Nejsum P."/>
            <person name="Schwarz E.M."/>
            <person name="Hu L."/>
            <person name="Young N.D."/>
            <person name="Hall R.S."/>
            <person name="Korhonen P.K."/>
            <person name="Liao S."/>
            <person name="Thamsborg S."/>
            <person name="Xia J."/>
            <person name="Xu P."/>
            <person name="Wang S."/>
            <person name="Scheerlinck J.P."/>
            <person name="Hofmann A."/>
            <person name="Sternberg P.W."/>
            <person name="Wang J."/>
            <person name="Gasser R.B."/>
        </authorList>
    </citation>
    <scope>NUCLEOTIDE SEQUENCE [LARGE SCALE GENOMIC DNA]</scope>
    <source>
        <strain evidence="9">DCEP-RM93F</strain>
    </source>
</reference>
<dbReference type="GO" id="GO:0005694">
    <property type="term" value="C:chromosome"/>
    <property type="evidence" value="ECO:0007669"/>
    <property type="project" value="UniProtKB-ARBA"/>
</dbReference>
<dbReference type="InterPro" id="IPR013087">
    <property type="entry name" value="Znf_C2H2_type"/>
</dbReference>
<dbReference type="GO" id="GO:0000981">
    <property type="term" value="F:DNA-binding transcription factor activity, RNA polymerase II-specific"/>
    <property type="evidence" value="ECO:0007669"/>
    <property type="project" value="TreeGrafter"/>
</dbReference>
<accession>A0A085N0G9</accession>
<dbReference type="PROSITE" id="PS00028">
    <property type="entry name" value="ZINC_FINGER_C2H2_1"/>
    <property type="match status" value="2"/>
</dbReference>
<dbReference type="FunFam" id="3.30.160.60:FF:001732">
    <property type="entry name" value="Zgc:162936"/>
    <property type="match status" value="1"/>
</dbReference>
<evidence type="ECO:0000256" key="6">
    <source>
        <dbReference type="ARBA" id="ARBA00023242"/>
    </source>
</evidence>
<protein>
    <recommendedName>
        <fullName evidence="8">C2H2-type domain-containing protein</fullName>
    </recommendedName>
</protein>
<keyword evidence="2" id="KW-0479">Metal-binding</keyword>
<dbReference type="PROSITE" id="PS50157">
    <property type="entry name" value="ZINC_FINGER_C2H2_2"/>
    <property type="match status" value="2"/>
</dbReference>
<keyword evidence="5" id="KW-0862">Zinc</keyword>
<evidence type="ECO:0000313" key="9">
    <source>
        <dbReference type="EMBL" id="KFD62965.1"/>
    </source>
</evidence>
<evidence type="ECO:0000259" key="8">
    <source>
        <dbReference type="PROSITE" id="PS50157"/>
    </source>
</evidence>
<dbReference type="SUPFAM" id="SSF57667">
    <property type="entry name" value="beta-beta-alpha zinc fingers"/>
    <property type="match status" value="1"/>
</dbReference>
<name>A0A085N0G9_9BILA</name>
<evidence type="ECO:0000256" key="5">
    <source>
        <dbReference type="ARBA" id="ARBA00022833"/>
    </source>
</evidence>
<evidence type="ECO:0000256" key="1">
    <source>
        <dbReference type="ARBA" id="ARBA00004123"/>
    </source>
</evidence>
<dbReference type="Pfam" id="PF00096">
    <property type="entry name" value="zf-C2H2"/>
    <property type="match status" value="1"/>
</dbReference>
<dbReference type="GO" id="GO:0005634">
    <property type="term" value="C:nucleus"/>
    <property type="evidence" value="ECO:0007669"/>
    <property type="project" value="UniProtKB-SubCell"/>
</dbReference>
<evidence type="ECO:0000256" key="2">
    <source>
        <dbReference type="ARBA" id="ARBA00022723"/>
    </source>
</evidence>
<sequence>MFKHHPLRVNKRVNRNVVKERNRVVRFHDVFGCSKCGKTFNRRSTLWNHAKIHSDLRPYGCSVCERRFKWKNSLLSHAKVHMRKNEITTIESMVDLKKIVRSRGSRNDVFADDNSFTSTYCTKGKGNEEEGTYDRCNFMGSMNVIRAHGYSEFVNREDEYNDGPYSCSSSSSSACNGVAPWVPRDFMANMNVVPACEYKEFVNHEDGHNGELHGSNMCNAVVPGVYMGYGCNRLLLWRATFDNDAHDLSYECFVNANDNVLLPVLKLSRRNMIFQSRKEEPIFYCEYLDNCVFDAFNANAPYDEKRWAICEYYYCGSDFSSTGNTDSESSVATYDDGISVENEFQWKDGDSNGFRYGDGLYWGVSEEKTRHGSILMARDRNFQLPRTYEFI</sequence>
<dbReference type="PANTHER" id="PTHR24394">
    <property type="entry name" value="ZINC FINGER PROTEIN"/>
    <property type="match status" value="1"/>
</dbReference>
<feature type="domain" description="C2H2-type" evidence="8">
    <location>
        <begin position="59"/>
        <end position="86"/>
    </location>
</feature>
<evidence type="ECO:0000256" key="3">
    <source>
        <dbReference type="ARBA" id="ARBA00022737"/>
    </source>
</evidence>
<dbReference type="Gene3D" id="3.30.160.60">
    <property type="entry name" value="Classic Zinc Finger"/>
    <property type="match status" value="2"/>
</dbReference>
<keyword evidence="4 7" id="KW-0863">Zinc-finger</keyword>
<feature type="domain" description="C2H2-type" evidence="8">
    <location>
        <begin position="31"/>
        <end position="58"/>
    </location>
</feature>
<evidence type="ECO:0000256" key="7">
    <source>
        <dbReference type="PROSITE-ProRule" id="PRU00042"/>
    </source>
</evidence>
<organism evidence="9">
    <name type="scientific">Trichuris suis</name>
    <name type="common">pig whipworm</name>
    <dbReference type="NCBI Taxonomy" id="68888"/>
    <lineage>
        <taxon>Eukaryota</taxon>
        <taxon>Metazoa</taxon>
        <taxon>Ecdysozoa</taxon>
        <taxon>Nematoda</taxon>
        <taxon>Enoplea</taxon>
        <taxon>Dorylaimia</taxon>
        <taxon>Trichinellida</taxon>
        <taxon>Trichuridae</taxon>
        <taxon>Trichuris</taxon>
    </lineage>
</organism>
<evidence type="ECO:0000256" key="4">
    <source>
        <dbReference type="ARBA" id="ARBA00022771"/>
    </source>
</evidence>
<keyword evidence="3" id="KW-0677">Repeat</keyword>
<dbReference type="Proteomes" id="UP000030758">
    <property type="component" value="Unassembled WGS sequence"/>
</dbReference>
<gene>
    <name evidence="9" type="ORF">M514_10112</name>
</gene>
<dbReference type="FunFam" id="3.30.160.60:FF:000340">
    <property type="entry name" value="zinc finger protein 473 isoform X1"/>
    <property type="match status" value="1"/>
</dbReference>
<dbReference type="EMBL" id="KL367584">
    <property type="protein sequence ID" value="KFD62965.1"/>
    <property type="molecule type" value="Genomic_DNA"/>
</dbReference>
<dbReference type="AlphaFoldDB" id="A0A085N0G9"/>
<dbReference type="GO" id="GO:0045893">
    <property type="term" value="P:positive regulation of DNA-templated transcription"/>
    <property type="evidence" value="ECO:0007669"/>
    <property type="project" value="UniProtKB-ARBA"/>
</dbReference>
<proteinExistence type="predicted"/>
<dbReference type="GO" id="GO:0043565">
    <property type="term" value="F:sequence-specific DNA binding"/>
    <property type="evidence" value="ECO:0007669"/>
    <property type="project" value="UniProtKB-ARBA"/>
</dbReference>
<dbReference type="GO" id="GO:0008270">
    <property type="term" value="F:zinc ion binding"/>
    <property type="evidence" value="ECO:0007669"/>
    <property type="project" value="UniProtKB-KW"/>
</dbReference>
<dbReference type="SMART" id="SM00355">
    <property type="entry name" value="ZnF_C2H2"/>
    <property type="match status" value="2"/>
</dbReference>
<dbReference type="PANTHER" id="PTHR24394:SF44">
    <property type="entry name" value="ZINC FINGER PROTEIN 271-LIKE"/>
    <property type="match status" value="1"/>
</dbReference>
<comment type="subcellular location">
    <subcellularLocation>
        <location evidence="1">Nucleus</location>
    </subcellularLocation>
</comment>
<keyword evidence="6" id="KW-0539">Nucleus</keyword>
<dbReference type="InterPro" id="IPR036236">
    <property type="entry name" value="Znf_C2H2_sf"/>
</dbReference>